<organism evidence="1 2">
    <name type="scientific">Candidatus Mycoplasma haematohominis</name>
    <dbReference type="NCBI Taxonomy" id="1494318"/>
    <lineage>
        <taxon>Bacteria</taxon>
        <taxon>Bacillati</taxon>
        <taxon>Mycoplasmatota</taxon>
        <taxon>Mollicutes</taxon>
        <taxon>Mycoplasmataceae</taxon>
        <taxon>Mycoplasma</taxon>
    </lineage>
</organism>
<accession>A0A478FSQ8</accession>
<protein>
    <submittedName>
        <fullName evidence="1">Uncharacterized protein</fullName>
    </submittedName>
</protein>
<comment type="caution">
    <text evidence="1">The sequence shown here is derived from an EMBL/GenBank/DDBJ whole genome shotgun (WGS) entry which is preliminary data.</text>
</comment>
<sequence>MDPKLAIGAGVVVSAAATGYGVSSWLTQEPNKVHIKNAGTTEGRLNFDFQHHFVDASDTENDKWWDWAFKSRYSGKKVLSTQFKSDIGNGSQLKSKCLTAYSQDIKTEIHPNQEANDKTQYEKDIWTFCSIEGDKPITIEEAGDEEPDFKTGGTNANNFGVTNKKHVISTKDERNNKFWEIQAQAFFKPTDGLGSKATDASSEFSALYKHTDEKKKTVAELKKTCEDRYKTTSDTNKDKETFRFCSLKGKQD</sequence>
<dbReference type="Proteomes" id="UP000324831">
    <property type="component" value="Unassembled WGS sequence"/>
</dbReference>
<gene>
    <name evidence="1" type="ORF">MHSWG343_05060</name>
</gene>
<dbReference type="RefSeq" id="WP_216083570.1">
    <property type="nucleotide sequence ID" value="NZ_CACTIB010000031.1"/>
</dbReference>
<reference evidence="1 2" key="1">
    <citation type="submission" date="2019-01" db="EMBL/GenBank/DDBJ databases">
        <title>Draft genome sequences of Candidatus Mycoplasma haemohominis SWG34-3 identified from a patient with pyrexia, anemia and liver dysfunction.</title>
        <authorList>
            <person name="Sekizuka T."/>
            <person name="Hattori N."/>
            <person name="Katano H."/>
            <person name="Takuma T."/>
            <person name="Ito T."/>
            <person name="Arai N."/>
            <person name="Yanai R."/>
            <person name="Ishii S."/>
            <person name="Miura Y."/>
            <person name="Tokunaga T."/>
            <person name="Watanabe H."/>
            <person name="Nomura N."/>
            <person name="Eguchi J."/>
            <person name="Arai T."/>
            <person name="Hasegawa H."/>
            <person name="Nakamaki T."/>
            <person name="Wakita T."/>
            <person name="Niki Y."/>
            <person name="Kuroda M."/>
        </authorList>
    </citation>
    <scope>NUCLEOTIDE SEQUENCE [LARGE SCALE GENOMIC DNA]</scope>
    <source>
        <strain evidence="1">SWG34-3</strain>
    </source>
</reference>
<evidence type="ECO:0000313" key="2">
    <source>
        <dbReference type="Proteomes" id="UP000324831"/>
    </source>
</evidence>
<evidence type="ECO:0000313" key="1">
    <source>
        <dbReference type="EMBL" id="GCE63509.1"/>
    </source>
</evidence>
<name>A0A478FSQ8_9MOLU</name>
<proteinExistence type="predicted"/>
<dbReference type="AlphaFoldDB" id="A0A478FSQ8"/>
<dbReference type="EMBL" id="BIMN01000002">
    <property type="protein sequence ID" value="GCE63509.1"/>
    <property type="molecule type" value="Genomic_DNA"/>
</dbReference>